<dbReference type="AlphaFoldDB" id="A0A507EPS9"/>
<dbReference type="Gene3D" id="3.30.60.190">
    <property type="match status" value="1"/>
</dbReference>
<evidence type="ECO:0000256" key="6">
    <source>
        <dbReference type="ARBA" id="ARBA00049654"/>
    </source>
</evidence>
<gene>
    <name evidence="10" type="ORF">CcCBS67573_g08144</name>
</gene>
<feature type="domain" description="HIT-type" evidence="9">
    <location>
        <begin position="8"/>
        <end position="41"/>
    </location>
</feature>
<comment type="caution">
    <text evidence="10">The sequence shown here is derived from an EMBL/GenBank/DDBJ whole genome shotgun (WGS) entry which is preliminary data.</text>
</comment>
<dbReference type="PANTHER" id="PTHR13483:SF3">
    <property type="entry name" value="BOX C_D SNORNA PROTEIN 1"/>
    <property type="match status" value="1"/>
</dbReference>
<feature type="compositionally biased region" description="Polar residues" evidence="8">
    <location>
        <begin position="85"/>
        <end position="99"/>
    </location>
</feature>
<dbReference type="Pfam" id="PF04438">
    <property type="entry name" value="zf-HIT"/>
    <property type="match status" value="1"/>
</dbReference>
<dbReference type="InterPro" id="IPR007529">
    <property type="entry name" value="Znf_HIT"/>
</dbReference>
<keyword evidence="3 7" id="KW-0863">Zinc-finger</keyword>
<evidence type="ECO:0000256" key="7">
    <source>
        <dbReference type="PROSITE-ProRule" id="PRU00453"/>
    </source>
</evidence>
<feature type="region of interest" description="Disordered" evidence="8">
    <location>
        <begin position="79"/>
        <end position="99"/>
    </location>
</feature>
<feature type="region of interest" description="Disordered" evidence="8">
    <location>
        <begin position="318"/>
        <end position="343"/>
    </location>
</feature>
<evidence type="ECO:0000259" key="9">
    <source>
        <dbReference type="PROSITE" id="PS51083"/>
    </source>
</evidence>
<keyword evidence="1" id="KW-0597">Phosphoprotein</keyword>
<dbReference type="InterPro" id="IPR057721">
    <property type="entry name" value="BCD1_alpha/beta"/>
</dbReference>
<evidence type="ECO:0000256" key="5">
    <source>
        <dbReference type="ARBA" id="ARBA00049598"/>
    </source>
</evidence>
<dbReference type="EMBL" id="QEAP01000493">
    <property type="protein sequence ID" value="TPX65357.1"/>
    <property type="molecule type" value="Genomic_DNA"/>
</dbReference>
<dbReference type="PANTHER" id="PTHR13483">
    <property type="entry name" value="BOX C_D SNORNA PROTEIN 1-RELATED"/>
    <property type="match status" value="1"/>
</dbReference>
<dbReference type="OrthoDB" id="272357at2759"/>
<name>A0A507EPS9_9FUNG</name>
<dbReference type="STRING" id="246404.A0A507EPS9"/>
<evidence type="ECO:0000313" key="11">
    <source>
        <dbReference type="Proteomes" id="UP000320333"/>
    </source>
</evidence>
<evidence type="ECO:0000256" key="1">
    <source>
        <dbReference type="ARBA" id="ARBA00022553"/>
    </source>
</evidence>
<dbReference type="GO" id="GO:0000463">
    <property type="term" value="P:maturation of LSU-rRNA from tricistronic rRNA transcript (SSU-rRNA, 5.8S rRNA, LSU-rRNA)"/>
    <property type="evidence" value="ECO:0007669"/>
    <property type="project" value="TreeGrafter"/>
</dbReference>
<proteinExistence type="inferred from homology"/>
<keyword evidence="2" id="KW-0479">Metal-binding</keyword>
<sequence>MPKDQTQCGSCSKPSKYKCPRCLAPSCSMLCVQTHKTTSNCSGIRDKTQYVSLRTFDSSQLASDFAFLEGGARVADNAARDTTHTSETQPTHSKLTPKQQHLLRNCSSRKITLRFMPRGMSRHESNQSMFHIKSKTISWTAEFIFTCKEGNVRVSTIQSAIKESATLKDTLVNLLLPKSSAIAPEKLCQLTRFSGASVDALFVYLRREHVPANEPLYHALKPHATILESLSKKVIVEYPTFLVCLDALEESQVVADVSDVVADVEPANEVEVYSAETATRIEADVVENKSTAEILDEQNKLEADVGLCLDYVGASGDTAPDSSVPLNDDSHGEVADNSGQNDE</sequence>
<dbReference type="GO" id="GO:0048254">
    <property type="term" value="P:snoRNA localization"/>
    <property type="evidence" value="ECO:0007669"/>
    <property type="project" value="TreeGrafter"/>
</dbReference>
<evidence type="ECO:0000256" key="8">
    <source>
        <dbReference type="SAM" id="MobiDB-lite"/>
    </source>
</evidence>
<keyword evidence="11" id="KW-1185">Reference proteome</keyword>
<dbReference type="PROSITE" id="PS51083">
    <property type="entry name" value="ZF_HIT"/>
    <property type="match status" value="1"/>
</dbReference>
<reference evidence="10 11" key="1">
    <citation type="journal article" date="2019" name="Sci. Rep.">
        <title>Comparative genomics of chytrid fungi reveal insights into the obligate biotrophic and pathogenic lifestyle of Synchytrium endobioticum.</title>
        <authorList>
            <person name="van de Vossenberg B.T.L.H."/>
            <person name="Warris S."/>
            <person name="Nguyen H.D.T."/>
            <person name="van Gent-Pelzer M.P.E."/>
            <person name="Joly D.L."/>
            <person name="van de Geest H.C."/>
            <person name="Bonants P.J.M."/>
            <person name="Smith D.S."/>
            <person name="Levesque C.A."/>
            <person name="van der Lee T.A.J."/>
        </authorList>
    </citation>
    <scope>NUCLEOTIDE SEQUENCE [LARGE SCALE GENOMIC DNA]</scope>
    <source>
        <strain evidence="10 11">CBS 675.73</strain>
    </source>
</reference>
<dbReference type="Pfam" id="PF25790">
    <property type="entry name" value="BCD1"/>
    <property type="match status" value="1"/>
</dbReference>
<evidence type="ECO:0000256" key="2">
    <source>
        <dbReference type="ARBA" id="ARBA00022723"/>
    </source>
</evidence>
<evidence type="ECO:0000313" key="10">
    <source>
        <dbReference type="EMBL" id="TPX65357.1"/>
    </source>
</evidence>
<dbReference type="SUPFAM" id="SSF144232">
    <property type="entry name" value="HIT/MYND zinc finger-like"/>
    <property type="match status" value="1"/>
</dbReference>
<dbReference type="GO" id="GO:0000492">
    <property type="term" value="P:box C/D snoRNP assembly"/>
    <property type="evidence" value="ECO:0007669"/>
    <property type="project" value="TreeGrafter"/>
</dbReference>
<dbReference type="Proteomes" id="UP000320333">
    <property type="component" value="Unassembled WGS sequence"/>
</dbReference>
<dbReference type="InterPro" id="IPR051639">
    <property type="entry name" value="BCD1"/>
</dbReference>
<dbReference type="GO" id="GO:0008270">
    <property type="term" value="F:zinc ion binding"/>
    <property type="evidence" value="ECO:0007669"/>
    <property type="project" value="UniProtKB-UniRule"/>
</dbReference>
<comment type="similarity">
    <text evidence="6">Belongs to the BCD1 family.</text>
</comment>
<accession>A0A507EPS9</accession>
<evidence type="ECO:0000256" key="3">
    <source>
        <dbReference type="ARBA" id="ARBA00022771"/>
    </source>
</evidence>
<comment type="function">
    <text evidence="5">Required for box C/D snoRNAs accumulation involved in snoRNA processing, snoRNA transport to the nucleolus and ribosome biogenesis.</text>
</comment>
<dbReference type="GO" id="GO:0005634">
    <property type="term" value="C:nucleus"/>
    <property type="evidence" value="ECO:0007669"/>
    <property type="project" value="TreeGrafter"/>
</dbReference>
<protein>
    <recommendedName>
        <fullName evidence="9">HIT-type domain-containing protein</fullName>
    </recommendedName>
</protein>
<keyword evidence="4" id="KW-0862">Zinc</keyword>
<dbReference type="GO" id="GO:0070761">
    <property type="term" value="C:pre-snoRNP complex"/>
    <property type="evidence" value="ECO:0007669"/>
    <property type="project" value="TreeGrafter"/>
</dbReference>
<dbReference type="CDD" id="cd23023">
    <property type="entry name" value="zf-HIT_BCD1"/>
    <property type="match status" value="1"/>
</dbReference>
<organism evidence="10 11">
    <name type="scientific">Chytriomyces confervae</name>
    <dbReference type="NCBI Taxonomy" id="246404"/>
    <lineage>
        <taxon>Eukaryota</taxon>
        <taxon>Fungi</taxon>
        <taxon>Fungi incertae sedis</taxon>
        <taxon>Chytridiomycota</taxon>
        <taxon>Chytridiomycota incertae sedis</taxon>
        <taxon>Chytridiomycetes</taxon>
        <taxon>Chytridiales</taxon>
        <taxon>Chytriomycetaceae</taxon>
        <taxon>Chytriomyces</taxon>
    </lineage>
</organism>
<evidence type="ECO:0000256" key="4">
    <source>
        <dbReference type="ARBA" id="ARBA00022833"/>
    </source>
</evidence>